<name>A0A1E1KG06_9HELO</name>
<evidence type="ECO:0000313" key="4">
    <source>
        <dbReference type="Proteomes" id="UP000178912"/>
    </source>
</evidence>
<feature type="compositionally biased region" description="Basic and acidic residues" evidence="1">
    <location>
        <begin position="475"/>
        <end position="506"/>
    </location>
</feature>
<dbReference type="AlphaFoldDB" id="A0A1E1KG06"/>
<dbReference type="PANTHER" id="PTHR28034:SF1">
    <property type="entry name" value="NUCLEOMORPHIN"/>
    <property type="match status" value="1"/>
</dbReference>
<dbReference type="PANTHER" id="PTHR28034">
    <property type="entry name" value="SET1 COMPLEX COMPONENT SHG1"/>
    <property type="match status" value="1"/>
</dbReference>
<dbReference type="OrthoDB" id="5579731at2759"/>
<sequence length="685" mass="78782">MAYCKDSAASSSSGPVRKKLKTSDIPLSSATRLSIDELAHKFKKKGGYDSLRKQVWEDLERTDFEKEFTQSLLQVAEDEIEKNPSQLLKLDRGKAAALIEGAVDRAGVYQIAESRIDALIDAHIEDIEKGIRALRRDDVGEETANAEHARGGKTDQQYAEEAANRRDAREKIRQEARAKELAAIDEKRREERAKRKEQEKKEEAELDRRRAERDARRKAEREREEEKEKELRERDRERDREKGRRRDRDSDRDRDGRYRRHDEPLGRRDSTRDTPRDTPRDAPTDAKETSAKPELSKEDIDRLEQEALSDLLKEGKKLSQRSRHQMEVEIDESLAPPPKKPTPASAINPISRDSSAKSDVKKPLAVPTGPKADAFKTPHLPSDRLDDRRRSRSRDRASTRRSSRSRSRRRNDSRERDSRPRRRDSRENRRRRSSRDRSYSADRRRSSYRDDSRNRGKRDRDRSRDRVRPASPPPRDSDLEKWKVAEAKKREEQAKAYKLAQDEARAKGLPVPGWSDRPPREAGTPPRRTSDTRIVSPVSARKAEGSREKDPERSSRARSRSRSPAARRGSRIERSTSPINIDRYVPGAASRSTRRTRTEMRDGLAKKRSLVDEAGREVEVADETGTGQGQGLEVAVLVEVDENLPGENNQKESVRHDTVWRDSLIGQKLVIFEWGFAALYGSMID</sequence>
<feature type="compositionally biased region" description="Basic and acidic residues" evidence="1">
    <location>
        <begin position="435"/>
        <end position="468"/>
    </location>
</feature>
<protein>
    <recommendedName>
        <fullName evidence="2">BOD1/SHG1 domain-containing protein</fullName>
    </recommendedName>
</protein>
<feature type="region of interest" description="Disordered" evidence="1">
    <location>
        <begin position="142"/>
        <end position="604"/>
    </location>
</feature>
<feature type="compositionally biased region" description="Basic and acidic residues" evidence="1">
    <location>
        <begin position="373"/>
        <end position="398"/>
    </location>
</feature>
<organism evidence="3 4">
    <name type="scientific">Rhynchosporium agropyri</name>
    <dbReference type="NCBI Taxonomy" id="914238"/>
    <lineage>
        <taxon>Eukaryota</taxon>
        <taxon>Fungi</taxon>
        <taxon>Dikarya</taxon>
        <taxon>Ascomycota</taxon>
        <taxon>Pezizomycotina</taxon>
        <taxon>Leotiomycetes</taxon>
        <taxon>Helotiales</taxon>
        <taxon>Ploettnerulaceae</taxon>
        <taxon>Rhynchosporium</taxon>
    </lineage>
</organism>
<evidence type="ECO:0000256" key="1">
    <source>
        <dbReference type="SAM" id="MobiDB-lite"/>
    </source>
</evidence>
<keyword evidence="4" id="KW-1185">Reference proteome</keyword>
<evidence type="ECO:0000313" key="3">
    <source>
        <dbReference type="EMBL" id="CZS95704.1"/>
    </source>
</evidence>
<feature type="compositionally biased region" description="Basic and acidic residues" evidence="1">
    <location>
        <begin position="541"/>
        <end position="555"/>
    </location>
</feature>
<evidence type="ECO:0000259" key="2">
    <source>
        <dbReference type="Pfam" id="PF05205"/>
    </source>
</evidence>
<dbReference type="Proteomes" id="UP000178912">
    <property type="component" value="Unassembled WGS sequence"/>
</dbReference>
<feature type="region of interest" description="Disordered" evidence="1">
    <location>
        <begin position="1"/>
        <end position="22"/>
    </location>
</feature>
<dbReference type="InterPro" id="IPR055264">
    <property type="entry name" value="BOD1/SHG1_dom"/>
</dbReference>
<reference evidence="4" key="1">
    <citation type="submission" date="2016-03" db="EMBL/GenBank/DDBJ databases">
        <authorList>
            <person name="Guldener U."/>
        </authorList>
    </citation>
    <scope>NUCLEOTIDE SEQUENCE [LARGE SCALE GENOMIC DNA]</scope>
    <source>
        <strain evidence="4">04CH-RAC-A.6.1</strain>
    </source>
</reference>
<gene>
    <name evidence="3" type="ORF">RAG0_05281</name>
</gene>
<feature type="compositionally biased region" description="Basic residues" evidence="1">
    <location>
        <begin position="419"/>
        <end position="434"/>
    </location>
</feature>
<feature type="compositionally biased region" description="Basic residues" evidence="1">
    <location>
        <begin position="399"/>
        <end position="409"/>
    </location>
</feature>
<accession>A0A1E1KG06</accession>
<proteinExistence type="predicted"/>
<dbReference type="Pfam" id="PF05205">
    <property type="entry name" value="COMPASS-Shg1"/>
    <property type="match status" value="1"/>
</dbReference>
<feature type="domain" description="BOD1/SHG1" evidence="2">
    <location>
        <begin position="37"/>
        <end position="140"/>
    </location>
</feature>
<dbReference type="EMBL" id="FJUX01000023">
    <property type="protein sequence ID" value="CZS95704.1"/>
    <property type="molecule type" value="Genomic_DNA"/>
</dbReference>
<feature type="compositionally biased region" description="Basic and acidic residues" evidence="1">
    <location>
        <begin position="162"/>
        <end position="317"/>
    </location>
</feature>